<dbReference type="SUPFAM" id="SSF47323">
    <property type="entry name" value="Anticodon-binding domain of a subclass of class I aminoacyl-tRNA synthetases"/>
    <property type="match status" value="1"/>
</dbReference>
<dbReference type="HAMAP" id="MF_00123">
    <property type="entry name" value="Arg_tRNA_synth"/>
    <property type="match status" value="1"/>
</dbReference>
<dbReference type="GO" id="GO:0006420">
    <property type="term" value="P:arginyl-tRNA aminoacylation"/>
    <property type="evidence" value="ECO:0007669"/>
    <property type="project" value="UniProtKB-UniRule"/>
</dbReference>
<dbReference type="SMART" id="SM00836">
    <property type="entry name" value="DALR_1"/>
    <property type="match status" value="1"/>
</dbReference>
<evidence type="ECO:0000256" key="3">
    <source>
        <dbReference type="ARBA" id="ARBA00022741"/>
    </source>
</evidence>
<accession>A0A1G9ZMR3</accession>
<evidence type="ECO:0000256" key="8">
    <source>
        <dbReference type="HAMAP-Rule" id="MF_00123"/>
    </source>
</evidence>
<dbReference type="OrthoDB" id="9805987at2"/>
<dbReference type="Gene3D" id="3.40.50.620">
    <property type="entry name" value="HUPs"/>
    <property type="match status" value="1"/>
</dbReference>
<dbReference type="PANTHER" id="PTHR11956:SF5">
    <property type="entry name" value="ARGININE--TRNA LIGASE, CYTOPLASMIC"/>
    <property type="match status" value="1"/>
</dbReference>
<dbReference type="InterPro" id="IPR008909">
    <property type="entry name" value="DALR_anticod-bd"/>
</dbReference>
<dbReference type="InterPro" id="IPR014729">
    <property type="entry name" value="Rossmann-like_a/b/a_fold"/>
</dbReference>
<evidence type="ECO:0000259" key="10">
    <source>
        <dbReference type="SMART" id="SM00836"/>
    </source>
</evidence>
<dbReference type="InterPro" id="IPR001278">
    <property type="entry name" value="Arg-tRNA-ligase"/>
</dbReference>
<dbReference type="InterPro" id="IPR036695">
    <property type="entry name" value="Arg-tRNA-synth_N_sf"/>
</dbReference>
<comment type="caution">
    <text evidence="8">Lacks conserved residue(s) required for the propagation of feature annotation.</text>
</comment>
<evidence type="ECO:0000256" key="6">
    <source>
        <dbReference type="ARBA" id="ARBA00023146"/>
    </source>
</evidence>
<organism evidence="12 13">
    <name type="scientific">Lachnospira pectinoschiza</name>
    <dbReference type="NCBI Taxonomy" id="28052"/>
    <lineage>
        <taxon>Bacteria</taxon>
        <taxon>Bacillati</taxon>
        <taxon>Bacillota</taxon>
        <taxon>Clostridia</taxon>
        <taxon>Lachnospirales</taxon>
        <taxon>Lachnospiraceae</taxon>
        <taxon>Lachnospira</taxon>
    </lineage>
</organism>
<dbReference type="RefSeq" id="WP_074522173.1">
    <property type="nucleotide sequence ID" value="NZ_FNHZ01000008.1"/>
</dbReference>
<dbReference type="PANTHER" id="PTHR11956">
    <property type="entry name" value="ARGINYL-TRNA SYNTHETASE"/>
    <property type="match status" value="1"/>
</dbReference>
<keyword evidence="2 8" id="KW-0436">Ligase</keyword>
<reference evidence="13" key="1">
    <citation type="submission" date="2016-10" db="EMBL/GenBank/DDBJ databases">
        <authorList>
            <person name="Varghese N."/>
            <person name="Submissions S."/>
        </authorList>
    </citation>
    <scope>NUCLEOTIDE SEQUENCE [LARGE SCALE GENOMIC DNA]</scope>
    <source>
        <strain evidence="13">M83</strain>
    </source>
</reference>
<dbReference type="Pfam" id="PF05746">
    <property type="entry name" value="DALR_1"/>
    <property type="match status" value="1"/>
</dbReference>
<dbReference type="AlphaFoldDB" id="A0A1G9ZMR3"/>
<dbReference type="Pfam" id="PF00750">
    <property type="entry name" value="tRNA-synt_1d"/>
    <property type="match status" value="1"/>
</dbReference>
<keyword evidence="3 8" id="KW-0547">Nucleotide-binding</keyword>
<evidence type="ECO:0000256" key="7">
    <source>
        <dbReference type="ARBA" id="ARBA00049339"/>
    </source>
</evidence>
<dbReference type="PRINTS" id="PR01038">
    <property type="entry name" value="TRNASYNTHARG"/>
</dbReference>
<keyword evidence="5 8" id="KW-0648">Protein biosynthesis</keyword>
<dbReference type="SUPFAM" id="SSF52374">
    <property type="entry name" value="Nucleotidylyl transferase"/>
    <property type="match status" value="1"/>
</dbReference>
<comment type="catalytic activity">
    <reaction evidence="7 8">
        <text>tRNA(Arg) + L-arginine + ATP = L-arginyl-tRNA(Arg) + AMP + diphosphate</text>
        <dbReference type="Rhea" id="RHEA:20301"/>
        <dbReference type="Rhea" id="RHEA-COMP:9658"/>
        <dbReference type="Rhea" id="RHEA-COMP:9673"/>
        <dbReference type="ChEBI" id="CHEBI:30616"/>
        <dbReference type="ChEBI" id="CHEBI:32682"/>
        <dbReference type="ChEBI" id="CHEBI:33019"/>
        <dbReference type="ChEBI" id="CHEBI:78442"/>
        <dbReference type="ChEBI" id="CHEBI:78513"/>
        <dbReference type="ChEBI" id="CHEBI:456215"/>
        <dbReference type="EC" id="6.1.1.19"/>
    </reaction>
</comment>
<dbReference type="Proteomes" id="UP000187651">
    <property type="component" value="Unassembled WGS sequence"/>
</dbReference>
<dbReference type="InterPro" id="IPR035684">
    <property type="entry name" value="ArgRS_core"/>
</dbReference>
<evidence type="ECO:0000313" key="12">
    <source>
        <dbReference type="EMBL" id="SDN22425.1"/>
    </source>
</evidence>
<keyword evidence="6 8" id="KW-0030">Aminoacyl-tRNA synthetase</keyword>
<evidence type="ECO:0000256" key="5">
    <source>
        <dbReference type="ARBA" id="ARBA00022917"/>
    </source>
</evidence>
<comment type="similarity">
    <text evidence="1 8 9">Belongs to the class-I aminoacyl-tRNA synthetase family.</text>
</comment>
<dbReference type="SMART" id="SM01016">
    <property type="entry name" value="Arg_tRNA_synt_N"/>
    <property type="match status" value="1"/>
</dbReference>
<proteinExistence type="inferred from homology"/>
<dbReference type="Gene3D" id="3.30.1360.70">
    <property type="entry name" value="Arginyl tRNA synthetase N-terminal domain"/>
    <property type="match status" value="1"/>
</dbReference>
<evidence type="ECO:0000259" key="11">
    <source>
        <dbReference type="SMART" id="SM01016"/>
    </source>
</evidence>
<feature type="domain" description="Arginyl tRNA synthetase N-terminal" evidence="11">
    <location>
        <begin position="2"/>
        <end position="87"/>
    </location>
</feature>
<dbReference type="GO" id="GO:0005737">
    <property type="term" value="C:cytoplasm"/>
    <property type="evidence" value="ECO:0007669"/>
    <property type="project" value="UniProtKB-SubCell"/>
</dbReference>
<dbReference type="EMBL" id="FNHZ01000008">
    <property type="protein sequence ID" value="SDN22425.1"/>
    <property type="molecule type" value="Genomic_DNA"/>
</dbReference>
<dbReference type="Pfam" id="PF03485">
    <property type="entry name" value="Arg_tRNA_synt_N"/>
    <property type="match status" value="1"/>
</dbReference>
<dbReference type="GO" id="GO:0004814">
    <property type="term" value="F:arginine-tRNA ligase activity"/>
    <property type="evidence" value="ECO:0007669"/>
    <property type="project" value="UniProtKB-UniRule"/>
</dbReference>
<dbReference type="Gene3D" id="1.10.730.10">
    <property type="entry name" value="Isoleucyl-tRNA Synthetase, Domain 1"/>
    <property type="match status" value="1"/>
</dbReference>
<dbReference type="InterPro" id="IPR005148">
    <property type="entry name" value="Arg-tRNA-synth_N"/>
</dbReference>
<evidence type="ECO:0000256" key="9">
    <source>
        <dbReference type="RuleBase" id="RU363038"/>
    </source>
</evidence>
<keyword evidence="13" id="KW-1185">Reference proteome</keyword>
<keyword evidence="4 8" id="KW-0067">ATP-binding</keyword>
<name>A0A1G9ZMR3_9FIRM</name>
<dbReference type="NCBIfam" id="TIGR00456">
    <property type="entry name" value="argS"/>
    <property type="match status" value="1"/>
</dbReference>
<dbReference type="GO" id="GO:0005524">
    <property type="term" value="F:ATP binding"/>
    <property type="evidence" value="ECO:0007669"/>
    <property type="project" value="UniProtKB-UniRule"/>
</dbReference>
<comment type="subunit">
    <text evidence="8">Monomer.</text>
</comment>
<dbReference type="InterPro" id="IPR009080">
    <property type="entry name" value="tRNAsynth_Ia_anticodon-bd"/>
</dbReference>
<dbReference type="EC" id="6.1.1.19" evidence="8"/>
<protein>
    <recommendedName>
        <fullName evidence="8">Arginine--tRNA ligase</fullName>
        <ecNumber evidence="8">6.1.1.19</ecNumber>
    </recommendedName>
    <alternativeName>
        <fullName evidence="8">Arginyl-tRNA synthetase</fullName>
        <shortName evidence="8">ArgRS</shortName>
    </alternativeName>
</protein>
<evidence type="ECO:0000256" key="4">
    <source>
        <dbReference type="ARBA" id="ARBA00022840"/>
    </source>
</evidence>
<evidence type="ECO:0000256" key="2">
    <source>
        <dbReference type="ARBA" id="ARBA00022598"/>
    </source>
</evidence>
<evidence type="ECO:0000313" key="13">
    <source>
        <dbReference type="Proteomes" id="UP000187651"/>
    </source>
</evidence>
<dbReference type="SUPFAM" id="SSF55190">
    <property type="entry name" value="Arginyl-tRNA synthetase (ArgRS), N-terminal 'additional' domain"/>
    <property type="match status" value="1"/>
</dbReference>
<gene>
    <name evidence="8" type="primary">argS</name>
    <name evidence="12" type="ORF">SAMN05216544_2206</name>
</gene>
<evidence type="ECO:0000256" key="1">
    <source>
        <dbReference type="ARBA" id="ARBA00005594"/>
    </source>
</evidence>
<keyword evidence="8" id="KW-0963">Cytoplasm</keyword>
<feature type="domain" description="DALR anticodon binding" evidence="10">
    <location>
        <begin position="474"/>
        <end position="592"/>
    </location>
</feature>
<sequence length="592" mass="65846">MKTVIELITEELEVAFTKAGVDTSYAKVNISNRPDLCEYQCNGAMAAAKALKKAPFMIADDVVANLQDSKLFSKIESVKPGFINMTVSPEFITGYVNEMAKTEKFGYVNAEGNKTVIVDYGGANAAKPLHVGHLRSAVIGESVKRINNYVGNKTIGDVHLGDWGLQMGLIIEELRDRKPDLCYFDESYTGEYPSEAPFTISELEEIYPAASKKSKEDTDEGRAFKERAHLSTLKLQQGDKACRALWHHIMTISKADLKKNYDNLNVSFELWKGESDAQPYIEEMVDKMIADGIAHESQGAIVVDIQEETDSKELPPCIVRKSDGAALYATSDLATLVEREKLYSPDAYVYLADKRQELHYTQFFRVAKKAGIVKPDANLTFVGFGTMNGKDGKPFKTRAGGVMRLEHLIADINEAVYNKVKDNRDVSDEEAKNISKIVGLAALKYGDLSNQASKDYVFDVDRFASFEGNTGPYILYTIVRIKSIINKYIEQGGKVEAGAILPTDKDSQKALSLSLVKFADVIDSAYHDNAPHRICQYIYEVSNAFNGFYHDTKILAEENASLKAGYVSLLDLTKRVLETCIDLLAFECPERM</sequence>
<comment type="subcellular location">
    <subcellularLocation>
        <location evidence="8">Cytoplasm</location>
    </subcellularLocation>
</comment>